<evidence type="ECO:0000256" key="5">
    <source>
        <dbReference type="ARBA" id="ARBA00022989"/>
    </source>
</evidence>
<organism evidence="9">
    <name type="scientific">marine sediment metagenome</name>
    <dbReference type="NCBI Taxonomy" id="412755"/>
    <lineage>
        <taxon>unclassified sequences</taxon>
        <taxon>metagenomes</taxon>
        <taxon>ecological metagenomes</taxon>
    </lineage>
</organism>
<dbReference type="InterPro" id="IPR000515">
    <property type="entry name" value="MetI-like"/>
</dbReference>
<name>X1KGD5_9ZZZZ</name>
<dbReference type="GO" id="GO:0005886">
    <property type="term" value="C:plasma membrane"/>
    <property type="evidence" value="ECO:0007669"/>
    <property type="project" value="UniProtKB-SubCell"/>
</dbReference>
<dbReference type="GO" id="GO:0055085">
    <property type="term" value="P:transmembrane transport"/>
    <property type="evidence" value="ECO:0007669"/>
    <property type="project" value="InterPro"/>
</dbReference>
<evidence type="ECO:0000256" key="2">
    <source>
        <dbReference type="ARBA" id="ARBA00022448"/>
    </source>
</evidence>
<evidence type="ECO:0000256" key="3">
    <source>
        <dbReference type="ARBA" id="ARBA00022475"/>
    </source>
</evidence>
<accession>X1KGD5</accession>
<feature type="transmembrane region" description="Helical" evidence="7">
    <location>
        <begin position="82"/>
        <end position="103"/>
    </location>
</feature>
<evidence type="ECO:0000256" key="1">
    <source>
        <dbReference type="ARBA" id="ARBA00004651"/>
    </source>
</evidence>
<comment type="subcellular location">
    <subcellularLocation>
        <location evidence="1">Cell membrane</location>
        <topology evidence="1">Multi-pass membrane protein</topology>
    </subcellularLocation>
</comment>
<dbReference type="PANTHER" id="PTHR43163">
    <property type="entry name" value="DIPEPTIDE TRANSPORT SYSTEM PERMEASE PROTEIN DPPB-RELATED"/>
    <property type="match status" value="1"/>
</dbReference>
<keyword evidence="2" id="KW-0813">Transport</keyword>
<protein>
    <recommendedName>
        <fullName evidence="8">ABC transmembrane type-1 domain-containing protein</fullName>
    </recommendedName>
</protein>
<dbReference type="PANTHER" id="PTHR43163:SF6">
    <property type="entry name" value="DIPEPTIDE TRANSPORT SYSTEM PERMEASE PROTEIN DPPB-RELATED"/>
    <property type="match status" value="1"/>
</dbReference>
<keyword evidence="4 7" id="KW-0812">Transmembrane</keyword>
<proteinExistence type="predicted"/>
<evidence type="ECO:0000256" key="7">
    <source>
        <dbReference type="SAM" id="Phobius"/>
    </source>
</evidence>
<keyword evidence="5 7" id="KW-1133">Transmembrane helix</keyword>
<comment type="caution">
    <text evidence="9">The sequence shown here is derived from an EMBL/GenBank/DDBJ whole genome shotgun (WGS) entry which is preliminary data.</text>
</comment>
<dbReference type="AlphaFoldDB" id="X1KGD5"/>
<keyword evidence="6 7" id="KW-0472">Membrane</keyword>
<evidence type="ECO:0000313" key="9">
    <source>
        <dbReference type="EMBL" id="GAI06092.1"/>
    </source>
</evidence>
<reference evidence="9" key="1">
    <citation type="journal article" date="2014" name="Front. Microbiol.">
        <title>High frequency of phylogenetically diverse reductive dehalogenase-homologous genes in deep subseafloor sedimentary metagenomes.</title>
        <authorList>
            <person name="Kawai M."/>
            <person name="Futagami T."/>
            <person name="Toyoda A."/>
            <person name="Takaki Y."/>
            <person name="Nishi S."/>
            <person name="Hori S."/>
            <person name="Arai W."/>
            <person name="Tsubouchi T."/>
            <person name="Morono Y."/>
            <person name="Uchiyama I."/>
            <person name="Ito T."/>
            <person name="Fujiyama A."/>
            <person name="Inagaki F."/>
            <person name="Takami H."/>
        </authorList>
    </citation>
    <scope>NUCLEOTIDE SEQUENCE</scope>
    <source>
        <strain evidence="9">Expedition CK06-06</strain>
    </source>
</reference>
<evidence type="ECO:0000259" key="8">
    <source>
        <dbReference type="PROSITE" id="PS50928"/>
    </source>
</evidence>
<dbReference type="EMBL" id="BARV01009959">
    <property type="protein sequence ID" value="GAI06092.1"/>
    <property type="molecule type" value="Genomic_DNA"/>
</dbReference>
<sequence length="105" mass="11625">MTLVFFLTHMVPGSAVRILLGPHAGEAQLQKAIQEYALDKPLWNQYLIYVGKLLKGDLGHSIVTRRPVLRELATRLPATLELTLFSLVLIIVVGIFLGIVAAVHR</sequence>
<feature type="domain" description="ABC transmembrane type-1" evidence="8">
    <location>
        <begin position="76"/>
        <end position="105"/>
    </location>
</feature>
<evidence type="ECO:0000256" key="4">
    <source>
        <dbReference type="ARBA" id="ARBA00022692"/>
    </source>
</evidence>
<gene>
    <name evidence="9" type="ORF">S06H3_19439</name>
</gene>
<feature type="non-terminal residue" evidence="9">
    <location>
        <position position="105"/>
    </location>
</feature>
<keyword evidence="3" id="KW-1003">Cell membrane</keyword>
<dbReference type="PROSITE" id="PS50928">
    <property type="entry name" value="ABC_TM1"/>
    <property type="match status" value="1"/>
</dbReference>
<evidence type="ECO:0000256" key="6">
    <source>
        <dbReference type="ARBA" id="ARBA00023136"/>
    </source>
</evidence>